<protein>
    <recommendedName>
        <fullName evidence="5">Uronate isomerase</fullName>
        <ecNumber evidence="4">5.3.1.12</ecNumber>
    </recommendedName>
</protein>
<reference evidence="8" key="2">
    <citation type="submission" date="2016-04" db="EMBL/GenBank/DDBJ databases">
        <title>First Complete Genome Sequence of a Subdivision 6 Acidobacterium.</title>
        <authorList>
            <person name="Huang S."/>
            <person name="Vieira S."/>
            <person name="Bunk B."/>
            <person name="Riedel T."/>
            <person name="Sproeer C."/>
            <person name="Overmann J."/>
        </authorList>
    </citation>
    <scope>NUCLEOTIDE SEQUENCE [LARGE SCALE GENOMIC DNA]</scope>
    <source>
        <strain evidence="8">DSM 100886 HEG_-6_39</strain>
    </source>
</reference>
<dbReference type="InterPro" id="IPR003766">
    <property type="entry name" value="Uronate_isomerase"/>
</dbReference>
<dbReference type="EC" id="5.3.1.12" evidence="4"/>
<comment type="catalytic activity">
    <reaction evidence="1">
        <text>D-glucuronate = D-fructuronate</text>
        <dbReference type="Rhea" id="RHEA:13049"/>
        <dbReference type="ChEBI" id="CHEBI:58720"/>
        <dbReference type="ChEBI" id="CHEBI:59863"/>
        <dbReference type="EC" id="5.3.1.12"/>
    </reaction>
</comment>
<dbReference type="InterPro" id="IPR032466">
    <property type="entry name" value="Metal_Hydrolase"/>
</dbReference>
<dbReference type="RefSeq" id="WP_110169148.1">
    <property type="nucleotide sequence ID" value="NZ_CP015136.1"/>
</dbReference>
<reference evidence="7 8" key="1">
    <citation type="journal article" date="2016" name="Genome Announc.">
        <title>First Complete Genome Sequence of a Subdivision 6 Acidobacterium Strain.</title>
        <authorList>
            <person name="Huang S."/>
            <person name="Vieira S."/>
            <person name="Bunk B."/>
            <person name="Riedel T."/>
            <person name="Sproer C."/>
            <person name="Overmann J."/>
        </authorList>
    </citation>
    <scope>NUCLEOTIDE SEQUENCE [LARGE SCALE GENOMIC DNA]</scope>
    <source>
        <strain evidence="8">DSM 100886 HEG_-6_39</strain>
    </source>
</reference>
<dbReference type="GO" id="GO:0019698">
    <property type="term" value="P:D-galacturonate catabolic process"/>
    <property type="evidence" value="ECO:0007669"/>
    <property type="project" value="TreeGrafter"/>
</dbReference>
<organism evidence="7 8">
    <name type="scientific">Luteitalea pratensis</name>
    <dbReference type="NCBI Taxonomy" id="1855912"/>
    <lineage>
        <taxon>Bacteria</taxon>
        <taxon>Pseudomonadati</taxon>
        <taxon>Acidobacteriota</taxon>
        <taxon>Vicinamibacteria</taxon>
        <taxon>Vicinamibacterales</taxon>
        <taxon>Vicinamibacteraceae</taxon>
        <taxon>Luteitalea</taxon>
    </lineage>
</organism>
<dbReference type="GO" id="GO:0008880">
    <property type="term" value="F:glucuronate isomerase activity"/>
    <property type="evidence" value="ECO:0007669"/>
    <property type="project" value="UniProtKB-EC"/>
</dbReference>
<comment type="similarity">
    <text evidence="3">Belongs to the metallo-dependent hydrolases superfamily. Uronate isomerase family.</text>
</comment>
<dbReference type="KEGG" id="abac:LuPra_00326"/>
<evidence type="ECO:0000313" key="8">
    <source>
        <dbReference type="Proteomes" id="UP000076079"/>
    </source>
</evidence>
<dbReference type="GO" id="GO:0042840">
    <property type="term" value="P:D-glucuronate catabolic process"/>
    <property type="evidence" value="ECO:0007669"/>
    <property type="project" value="TreeGrafter"/>
</dbReference>
<dbReference type="UniPathway" id="UPA00246"/>
<evidence type="ECO:0000256" key="3">
    <source>
        <dbReference type="ARBA" id="ARBA00008397"/>
    </source>
</evidence>
<dbReference type="EMBL" id="CP015136">
    <property type="protein sequence ID" value="AMY07159.1"/>
    <property type="molecule type" value="Genomic_DNA"/>
</dbReference>
<evidence type="ECO:0000256" key="4">
    <source>
        <dbReference type="ARBA" id="ARBA00012546"/>
    </source>
</evidence>
<proteinExistence type="inferred from homology"/>
<dbReference type="STRING" id="1855912.LuPra_00326"/>
<comment type="pathway">
    <text evidence="2">Carbohydrate metabolism; pentose and glucuronate interconversion.</text>
</comment>
<accession>A0A143PHC3</accession>
<keyword evidence="6 7" id="KW-0413">Isomerase</keyword>
<evidence type="ECO:0000256" key="5">
    <source>
        <dbReference type="ARBA" id="ARBA00020555"/>
    </source>
</evidence>
<dbReference type="AlphaFoldDB" id="A0A143PHC3"/>
<dbReference type="Pfam" id="PF02614">
    <property type="entry name" value="UxaC"/>
    <property type="match status" value="1"/>
</dbReference>
<dbReference type="NCBIfam" id="NF002794">
    <property type="entry name" value="PRK02925.1"/>
    <property type="match status" value="1"/>
</dbReference>
<keyword evidence="8" id="KW-1185">Reference proteome</keyword>
<dbReference type="Gene3D" id="3.20.20.140">
    <property type="entry name" value="Metal-dependent hydrolases"/>
    <property type="match status" value="1"/>
</dbReference>
<dbReference type="SUPFAM" id="SSF51556">
    <property type="entry name" value="Metallo-dependent hydrolases"/>
    <property type="match status" value="1"/>
</dbReference>
<dbReference type="Proteomes" id="UP000076079">
    <property type="component" value="Chromosome"/>
</dbReference>
<dbReference type="PANTHER" id="PTHR30068">
    <property type="entry name" value="URONATE ISOMERASE"/>
    <property type="match status" value="1"/>
</dbReference>
<sequence>MHPHRYFDPDPATRAIATDLYARVESLPLVCPHGHVDPKMLATNEPFPDPATLLVIPDHYVTRMLYSQGVRLEQLGIPSRDGTPVETDPRKVWQLFADHYPLYRGTPTGAWLQDEFEGVFGITERLSGANAMAIYDHLEACLARPEFLPRALYERFNIAVLCTTDAAGDTLEHHQAMRAEGWGNVRPTFRPDMAVTLSHPSWHAEIDRIGAATGESMATYASFIRGLEARRAFFKSMGATATDHAVLVPRTERLADADAAATYARALAGTATAEDADRFAAHMLMELARMSVDDGLVMQLHPGSFRNHNTRIFDRFGADRGCDIPIATEYTRNLHPLLNAYGNEPGFTLVLFTLDETTYSRELAPLAGHYPAVVLGPPWWFHDSIEGMLRFRHMATETAGFYNTAGFNDDTRAFPSIPARHDVARRVDATFLARLVTRHILDEADAHEIVVDLSARLVRKVYRLGE</sequence>
<dbReference type="PATRIC" id="fig|1813736.3.peg.340"/>
<dbReference type="PANTHER" id="PTHR30068:SF4">
    <property type="entry name" value="URONATE ISOMERASE"/>
    <property type="match status" value="1"/>
</dbReference>
<dbReference type="OrthoDB" id="9766564at2"/>
<evidence type="ECO:0000256" key="1">
    <source>
        <dbReference type="ARBA" id="ARBA00001165"/>
    </source>
</evidence>
<evidence type="ECO:0000256" key="6">
    <source>
        <dbReference type="ARBA" id="ARBA00023235"/>
    </source>
</evidence>
<dbReference type="Gene3D" id="1.10.2020.10">
    <property type="entry name" value="uronate isomerase, domain 2, chain A"/>
    <property type="match status" value="1"/>
</dbReference>
<evidence type="ECO:0000256" key="2">
    <source>
        <dbReference type="ARBA" id="ARBA00004892"/>
    </source>
</evidence>
<gene>
    <name evidence="7" type="primary">uxaC</name>
    <name evidence="7" type="ORF">LuPra_00326</name>
</gene>
<name>A0A143PHC3_LUTPR</name>
<evidence type="ECO:0000313" key="7">
    <source>
        <dbReference type="EMBL" id="AMY07159.1"/>
    </source>
</evidence>